<proteinExistence type="predicted"/>
<comment type="caution">
    <text evidence="1">The sequence shown here is derived from an EMBL/GenBank/DDBJ whole genome shotgun (WGS) entry which is preliminary data.</text>
</comment>
<gene>
    <name evidence="1" type="primary">YML018C_1</name>
    <name evidence="1" type="ORF">CFP56_011943</name>
</gene>
<reference evidence="1 2" key="1">
    <citation type="journal article" date="2018" name="Sci. Data">
        <title>The draft genome sequence of cork oak.</title>
        <authorList>
            <person name="Ramos A.M."/>
            <person name="Usie A."/>
            <person name="Barbosa P."/>
            <person name="Barros P.M."/>
            <person name="Capote T."/>
            <person name="Chaves I."/>
            <person name="Simoes F."/>
            <person name="Abreu I."/>
            <person name="Carrasquinho I."/>
            <person name="Faro C."/>
            <person name="Guimaraes J.B."/>
            <person name="Mendonca D."/>
            <person name="Nobrega F."/>
            <person name="Rodrigues L."/>
            <person name="Saibo N.J.M."/>
            <person name="Varela M.C."/>
            <person name="Egas C."/>
            <person name="Matos J."/>
            <person name="Miguel C.M."/>
            <person name="Oliveira M.M."/>
            <person name="Ricardo C.P."/>
            <person name="Goncalves S."/>
        </authorList>
    </citation>
    <scope>NUCLEOTIDE SEQUENCE [LARGE SCALE GENOMIC DNA]</scope>
    <source>
        <strain evidence="2">cv. HL8</strain>
    </source>
</reference>
<evidence type="ECO:0000313" key="1">
    <source>
        <dbReference type="EMBL" id="KAK7843786.1"/>
    </source>
</evidence>
<dbReference type="AlphaFoldDB" id="A0AAW0L0F7"/>
<dbReference type="GO" id="GO:0016020">
    <property type="term" value="C:membrane"/>
    <property type="evidence" value="ECO:0007669"/>
    <property type="project" value="TreeGrafter"/>
</dbReference>
<dbReference type="PANTHER" id="PTHR23051:SF12">
    <property type="entry name" value="OS04G0645600 PROTEIN"/>
    <property type="match status" value="1"/>
</dbReference>
<keyword evidence="2" id="KW-1185">Reference proteome</keyword>
<organism evidence="1 2">
    <name type="scientific">Quercus suber</name>
    <name type="common">Cork oak</name>
    <dbReference type="NCBI Taxonomy" id="58331"/>
    <lineage>
        <taxon>Eukaryota</taxon>
        <taxon>Viridiplantae</taxon>
        <taxon>Streptophyta</taxon>
        <taxon>Embryophyta</taxon>
        <taxon>Tracheophyta</taxon>
        <taxon>Spermatophyta</taxon>
        <taxon>Magnoliopsida</taxon>
        <taxon>eudicotyledons</taxon>
        <taxon>Gunneridae</taxon>
        <taxon>Pentapetalae</taxon>
        <taxon>rosids</taxon>
        <taxon>fabids</taxon>
        <taxon>Fagales</taxon>
        <taxon>Fagaceae</taxon>
        <taxon>Quercus</taxon>
    </lineage>
</organism>
<sequence>MIPDSAQTIGVVFANCFVGSFICDYFWALGVVWTSPLVTALGASLTIPLAMLEDMVIHGRHYSVIYILGSISGIPRICNCQPIGLVLTQARIAIFEFLEEIFHPSLFLGIILFYIFPVIT</sequence>
<protein>
    <submittedName>
        <fullName evidence="1">Vacuolar membrane protein</fullName>
    </submittedName>
</protein>
<dbReference type="EMBL" id="PKMF04000196">
    <property type="protein sequence ID" value="KAK7843786.1"/>
    <property type="molecule type" value="Genomic_DNA"/>
</dbReference>
<dbReference type="Proteomes" id="UP000237347">
    <property type="component" value="Unassembled WGS sequence"/>
</dbReference>
<evidence type="ECO:0000313" key="2">
    <source>
        <dbReference type="Proteomes" id="UP000237347"/>
    </source>
</evidence>
<name>A0AAW0L0F7_QUESU</name>
<accession>A0AAW0L0F7</accession>
<dbReference type="PANTHER" id="PTHR23051">
    <property type="entry name" value="SOLUTE CARRIER FAMILY 35, MEMBER F5"/>
    <property type="match status" value="1"/>
</dbReference>